<dbReference type="PANTHER" id="PTHR10412">
    <property type="entry name" value="MANNOSYL-OLIGOSACCHARIDE GLUCOSIDASE"/>
    <property type="match status" value="1"/>
</dbReference>
<feature type="domain" description="Mannosylglycerate hydrolase MGH1-like glycoside hydrolase" evidence="5">
    <location>
        <begin position="294"/>
        <end position="631"/>
    </location>
</feature>
<dbReference type="GO" id="GO:0004573">
    <property type="term" value="F:Glc3Man9GlcNAc2 oligosaccharide glucosidase activity"/>
    <property type="evidence" value="ECO:0007669"/>
    <property type="project" value="InterPro"/>
</dbReference>
<feature type="chain" id="PRO_5039910108" evidence="4">
    <location>
        <begin position="22"/>
        <end position="645"/>
    </location>
</feature>
<dbReference type="Pfam" id="PF22422">
    <property type="entry name" value="MGH1-like_GH"/>
    <property type="match status" value="1"/>
</dbReference>
<feature type="signal peptide" evidence="4">
    <location>
        <begin position="1"/>
        <end position="21"/>
    </location>
</feature>
<dbReference type="RefSeq" id="WP_260794039.1">
    <property type="nucleotide sequence ID" value="NZ_CP093313.1"/>
</dbReference>
<dbReference type="InterPro" id="IPR054491">
    <property type="entry name" value="MGH1-like_GH"/>
</dbReference>
<dbReference type="GO" id="GO:0009311">
    <property type="term" value="P:oligosaccharide metabolic process"/>
    <property type="evidence" value="ECO:0007669"/>
    <property type="project" value="InterPro"/>
</dbReference>
<accession>A0A9J7BU69</accession>
<sequence length="645" mass="72806">MKRMMECVWSVLILGAGLARAQVMSHVAPGQVDTRRSSEYGQVQQRLARGWNTWDAHSVATQVLLPERLAIHVGMKHNSTLNGDAFLGDALIGRLDKDAEKVTPGLHAWDGSYTRADYEWKGHKWRVESAHDGDDLVMLVEPLSKIEHGLPPTFVISANFLWNKQGFVEHVSDHLAAKTGVESIPIYLAREAYASEASEKVVNVPVEGAYFATNESFVGISTGKQRTMEEIRAVLRKQWDSYHDSLKAAGANGPLLDAIETTLGWDTIYEPEKGRVISPVSRVWSVGWGGYVLFDWDTFFAATMAGIGDKDLAYANALETLREETAQGFVPNYARAGGWKSSDRSEPPVGAITVLGLYDKFHDRWFLQDAFEPLLKWNRWWAEHRDMQGYLTLGSDPENQPRNLDDGSVGTWQGAVYESGLDNSPMYDGTTYNEKTHLLEYGDVGEMSLYVADCDALATIAETLGKTAEAKELRERADRYRAKLKTMWDDKAGIFLNVNLHTGEKSPRLSPTNFYPLLAKAATPEQAARMVKEHLMNSEEFWGEYVIPSIARNDPAFKDQQYWRGRIWGPMNYLVYLGLKNYDVPEARKQFAEKSYALFLKEWKENGHVHENYNAITGTGDDVVSSDRFYHWGALLGYVEWMEKQ</sequence>
<evidence type="ECO:0000313" key="6">
    <source>
        <dbReference type="EMBL" id="UWZ84533.1"/>
    </source>
</evidence>
<dbReference type="GO" id="GO:0006487">
    <property type="term" value="P:protein N-linked glycosylation"/>
    <property type="evidence" value="ECO:0007669"/>
    <property type="project" value="TreeGrafter"/>
</dbReference>
<gene>
    <name evidence="6" type="ORF">MOP44_01030</name>
</gene>
<comment type="similarity">
    <text evidence="1">Belongs to the glycosyl hydrolase 63 family.</text>
</comment>
<proteinExistence type="inferred from homology"/>
<evidence type="ECO:0000256" key="1">
    <source>
        <dbReference type="ARBA" id="ARBA00010833"/>
    </source>
</evidence>
<keyword evidence="7" id="KW-1185">Reference proteome</keyword>
<name>A0A9J7BU69_9BACT</name>
<dbReference type="EMBL" id="CP093313">
    <property type="protein sequence ID" value="UWZ84533.1"/>
    <property type="molecule type" value="Genomic_DNA"/>
</dbReference>
<keyword evidence="4" id="KW-0732">Signal</keyword>
<dbReference type="AlphaFoldDB" id="A0A9J7BU69"/>
<organism evidence="6 7">
    <name type="scientific">Occallatibacter riparius</name>
    <dbReference type="NCBI Taxonomy" id="1002689"/>
    <lineage>
        <taxon>Bacteria</taxon>
        <taxon>Pseudomonadati</taxon>
        <taxon>Acidobacteriota</taxon>
        <taxon>Terriglobia</taxon>
        <taxon>Terriglobales</taxon>
        <taxon>Acidobacteriaceae</taxon>
        <taxon>Occallatibacter</taxon>
    </lineage>
</organism>
<keyword evidence="3" id="KW-0326">Glycosidase</keyword>
<evidence type="ECO:0000259" key="5">
    <source>
        <dbReference type="Pfam" id="PF22422"/>
    </source>
</evidence>
<protein>
    <submittedName>
        <fullName evidence="6">Alpha,alpha-trehalase</fullName>
    </submittedName>
</protein>
<dbReference type="InterPro" id="IPR008928">
    <property type="entry name" value="6-hairpin_glycosidase_sf"/>
</dbReference>
<evidence type="ECO:0000256" key="3">
    <source>
        <dbReference type="ARBA" id="ARBA00023295"/>
    </source>
</evidence>
<dbReference type="InterPro" id="IPR012341">
    <property type="entry name" value="6hp_glycosidase-like_sf"/>
</dbReference>
<dbReference type="KEGG" id="orp:MOP44_01030"/>
<reference evidence="6" key="1">
    <citation type="submission" date="2021-04" db="EMBL/GenBank/DDBJ databases">
        <title>Phylogenetic analysis of Acidobacteriaceae.</title>
        <authorList>
            <person name="Qiu L."/>
            <person name="Zhang Q."/>
        </authorList>
    </citation>
    <scope>NUCLEOTIDE SEQUENCE</scope>
    <source>
        <strain evidence="6">DSM 25168</strain>
    </source>
</reference>
<dbReference type="PANTHER" id="PTHR10412:SF11">
    <property type="entry name" value="MANNOSYL-OLIGOSACCHARIDE GLUCOSIDASE"/>
    <property type="match status" value="1"/>
</dbReference>
<evidence type="ECO:0000256" key="4">
    <source>
        <dbReference type="SAM" id="SignalP"/>
    </source>
</evidence>
<dbReference type="SUPFAM" id="SSF48208">
    <property type="entry name" value="Six-hairpin glycosidases"/>
    <property type="match status" value="1"/>
</dbReference>
<dbReference type="Proteomes" id="UP001059380">
    <property type="component" value="Chromosome"/>
</dbReference>
<evidence type="ECO:0000256" key="2">
    <source>
        <dbReference type="ARBA" id="ARBA00022801"/>
    </source>
</evidence>
<evidence type="ECO:0000313" key="7">
    <source>
        <dbReference type="Proteomes" id="UP001059380"/>
    </source>
</evidence>
<dbReference type="Gene3D" id="1.50.10.10">
    <property type="match status" value="1"/>
</dbReference>
<dbReference type="InterPro" id="IPR004888">
    <property type="entry name" value="Glycoside_hydrolase_63"/>
</dbReference>
<keyword evidence="2" id="KW-0378">Hydrolase</keyword>